<evidence type="ECO:0000256" key="3">
    <source>
        <dbReference type="ARBA" id="ARBA00022723"/>
    </source>
</evidence>
<evidence type="ECO:0000313" key="8">
    <source>
        <dbReference type="EMBL" id="AQQ55231.1"/>
    </source>
</evidence>
<dbReference type="InterPro" id="IPR020891">
    <property type="entry name" value="UPF0758_CS"/>
</dbReference>
<proteinExistence type="inferred from homology"/>
<dbReference type="InterPro" id="IPR025657">
    <property type="entry name" value="RadC_JAB"/>
</dbReference>
<dbReference type="CDD" id="cd08071">
    <property type="entry name" value="MPN_DUF2466"/>
    <property type="match status" value="1"/>
</dbReference>
<dbReference type="Gene3D" id="3.40.140.10">
    <property type="entry name" value="Cytidine Deaminase, domain 2"/>
    <property type="match status" value="1"/>
</dbReference>
<dbReference type="EMBL" id="CP019641">
    <property type="protein sequence ID" value="AQQ55231.1"/>
    <property type="molecule type" value="Genomic_DNA"/>
</dbReference>
<dbReference type="GO" id="GO:0006508">
    <property type="term" value="P:proteolysis"/>
    <property type="evidence" value="ECO:0007669"/>
    <property type="project" value="UniProtKB-KW"/>
</dbReference>
<dbReference type="Proteomes" id="UP000188184">
    <property type="component" value="Plasmid unnamed1"/>
</dbReference>
<dbReference type="PANTHER" id="PTHR30471">
    <property type="entry name" value="DNA REPAIR PROTEIN RADC"/>
    <property type="match status" value="1"/>
</dbReference>
<evidence type="ECO:0000256" key="1">
    <source>
        <dbReference type="ARBA" id="ARBA00010243"/>
    </source>
</evidence>
<keyword evidence="2" id="KW-0645">Protease</keyword>
<name>A0A1Q2L482_9BACL</name>
<evidence type="ECO:0000256" key="5">
    <source>
        <dbReference type="ARBA" id="ARBA00022833"/>
    </source>
</evidence>
<organism evidence="8 9">
    <name type="scientific">Planococcus lenghuensis</name>
    <dbReference type="NCBI Taxonomy" id="2213202"/>
    <lineage>
        <taxon>Bacteria</taxon>
        <taxon>Bacillati</taxon>
        <taxon>Bacillota</taxon>
        <taxon>Bacilli</taxon>
        <taxon>Bacillales</taxon>
        <taxon>Caryophanaceae</taxon>
        <taxon>Planococcus</taxon>
    </lineage>
</organism>
<evidence type="ECO:0000256" key="4">
    <source>
        <dbReference type="ARBA" id="ARBA00022801"/>
    </source>
</evidence>
<keyword evidence="3" id="KW-0479">Metal-binding</keyword>
<dbReference type="InterPro" id="IPR001405">
    <property type="entry name" value="UPF0758"/>
</dbReference>
<accession>A0A1Q2L482</accession>
<dbReference type="GO" id="GO:0008237">
    <property type="term" value="F:metallopeptidase activity"/>
    <property type="evidence" value="ECO:0007669"/>
    <property type="project" value="UniProtKB-KW"/>
</dbReference>
<dbReference type="PROSITE" id="PS01302">
    <property type="entry name" value="UPF0758"/>
    <property type="match status" value="1"/>
</dbReference>
<keyword evidence="9" id="KW-1185">Reference proteome</keyword>
<geneLocation type="plasmid" evidence="8 9">
    <name>unnamed1</name>
</geneLocation>
<dbReference type="OrthoDB" id="9804482at2"/>
<keyword evidence="4" id="KW-0378">Hydrolase</keyword>
<reference evidence="8 9" key="1">
    <citation type="submission" date="2017-02" db="EMBL/GenBank/DDBJ databases">
        <title>The complete genomic sequence of a novel cold adapted crude oil-degrading bacterium Planococcus qaidamina Y42.</title>
        <authorList>
            <person name="Yang R."/>
        </authorList>
    </citation>
    <scope>NUCLEOTIDE SEQUENCE [LARGE SCALE GENOMIC DNA]</scope>
    <source>
        <strain evidence="8 9">Y42</strain>
        <plasmid evidence="8 9">unnamed1</plasmid>
    </source>
</reference>
<keyword evidence="6" id="KW-0482">Metalloprotease</keyword>
<keyword evidence="8" id="KW-0614">Plasmid</keyword>
<evidence type="ECO:0000259" key="7">
    <source>
        <dbReference type="PROSITE" id="PS50249"/>
    </source>
</evidence>
<dbReference type="KEGG" id="pmar:B0X71_18780"/>
<comment type="similarity">
    <text evidence="1">Belongs to the UPF0758 family.</text>
</comment>
<dbReference type="GO" id="GO:0046872">
    <property type="term" value="F:metal ion binding"/>
    <property type="evidence" value="ECO:0007669"/>
    <property type="project" value="UniProtKB-KW"/>
</dbReference>
<protein>
    <submittedName>
        <fullName evidence="8">DNA repair protein RadC</fullName>
    </submittedName>
</protein>
<dbReference type="Pfam" id="PF04002">
    <property type="entry name" value="RadC"/>
    <property type="match status" value="1"/>
</dbReference>
<gene>
    <name evidence="8" type="ORF">B0X71_18780</name>
</gene>
<evidence type="ECO:0000256" key="2">
    <source>
        <dbReference type="ARBA" id="ARBA00022670"/>
    </source>
</evidence>
<evidence type="ECO:0000256" key="6">
    <source>
        <dbReference type="ARBA" id="ARBA00023049"/>
    </source>
</evidence>
<dbReference type="PANTHER" id="PTHR30471:SF3">
    <property type="entry name" value="UPF0758 PROTEIN YEES-RELATED"/>
    <property type="match status" value="1"/>
</dbReference>
<dbReference type="AlphaFoldDB" id="A0A1Q2L482"/>
<sequence length="152" mass="16811">MKFENLVEIIRIKQEVREVEEAYTSLLPQQIRSSYDATALIQALIGDEDREVFLVLCLNMKNHVTAVHRCHVGSLNASIVHPREVFKPAILNNAASILVAHNHPSGDCQYSPEDIDVSKRLQEAGSLLGIDLLDSIIVSPSNSLSLKEKGVI</sequence>
<dbReference type="InterPro" id="IPR037518">
    <property type="entry name" value="MPN"/>
</dbReference>
<keyword evidence="5" id="KW-0862">Zinc</keyword>
<evidence type="ECO:0000313" key="9">
    <source>
        <dbReference type="Proteomes" id="UP000188184"/>
    </source>
</evidence>
<dbReference type="RefSeq" id="WP_077591093.1">
    <property type="nucleotide sequence ID" value="NZ_CP019641.1"/>
</dbReference>
<dbReference type="PROSITE" id="PS50249">
    <property type="entry name" value="MPN"/>
    <property type="match status" value="1"/>
</dbReference>
<feature type="domain" description="MPN" evidence="7">
    <location>
        <begin position="30"/>
        <end position="152"/>
    </location>
</feature>